<protein>
    <recommendedName>
        <fullName evidence="4">Transmembrane protein</fullName>
    </recommendedName>
</protein>
<dbReference type="Proteomes" id="UP000887458">
    <property type="component" value="Unassembled WGS sequence"/>
</dbReference>
<name>A0ABQ8J6N2_DERPT</name>
<evidence type="ECO:0000313" key="3">
    <source>
        <dbReference type="Proteomes" id="UP000887458"/>
    </source>
</evidence>
<keyword evidence="1" id="KW-1133">Transmembrane helix</keyword>
<organism evidence="2 3">
    <name type="scientific">Dermatophagoides pteronyssinus</name>
    <name type="common">European house dust mite</name>
    <dbReference type="NCBI Taxonomy" id="6956"/>
    <lineage>
        <taxon>Eukaryota</taxon>
        <taxon>Metazoa</taxon>
        <taxon>Ecdysozoa</taxon>
        <taxon>Arthropoda</taxon>
        <taxon>Chelicerata</taxon>
        <taxon>Arachnida</taxon>
        <taxon>Acari</taxon>
        <taxon>Acariformes</taxon>
        <taxon>Sarcoptiformes</taxon>
        <taxon>Astigmata</taxon>
        <taxon>Psoroptidia</taxon>
        <taxon>Analgoidea</taxon>
        <taxon>Pyroglyphidae</taxon>
        <taxon>Dermatophagoidinae</taxon>
        <taxon>Dermatophagoides</taxon>
    </lineage>
</organism>
<keyword evidence="3" id="KW-1185">Reference proteome</keyword>
<gene>
    <name evidence="2" type="ORF">DERP_010789</name>
</gene>
<dbReference type="EMBL" id="NJHN03000065">
    <property type="protein sequence ID" value="KAH9418235.1"/>
    <property type="molecule type" value="Genomic_DNA"/>
</dbReference>
<reference evidence="2 3" key="2">
    <citation type="journal article" date="2022" name="Mol. Biol. Evol.">
        <title>Comparative Genomics Reveals Insights into the Divergent Evolution of Astigmatic Mites and Household Pest Adaptations.</title>
        <authorList>
            <person name="Xiong Q."/>
            <person name="Wan A.T."/>
            <person name="Liu X."/>
            <person name="Fung C.S."/>
            <person name="Xiao X."/>
            <person name="Malainual N."/>
            <person name="Hou J."/>
            <person name="Wang L."/>
            <person name="Wang M."/>
            <person name="Yang K.Y."/>
            <person name="Cui Y."/>
            <person name="Leung E.L."/>
            <person name="Nong W."/>
            <person name="Shin S.K."/>
            <person name="Au S.W."/>
            <person name="Jeong K.Y."/>
            <person name="Chew F.T."/>
            <person name="Hui J.H."/>
            <person name="Leung T.F."/>
            <person name="Tungtrongchitr A."/>
            <person name="Zhong N."/>
            <person name="Liu Z."/>
            <person name="Tsui S.K."/>
        </authorList>
    </citation>
    <scope>NUCLEOTIDE SEQUENCE [LARGE SCALE GENOMIC DNA]</scope>
    <source>
        <strain evidence="2">Derp</strain>
    </source>
</reference>
<comment type="caution">
    <text evidence="2">The sequence shown here is derived from an EMBL/GenBank/DDBJ whole genome shotgun (WGS) entry which is preliminary data.</text>
</comment>
<evidence type="ECO:0000313" key="2">
    <source>
        <dbReference type="EMBL" id="KAH9418235.1"/>
    </source>
</evidence>
<keyword evidence="1" id="KW-0472">Membrane</keyword>
<reference evidence="2 3" key="1">
    <citation type="journal article" date="2018" name="J. Allergy Clin. Immunol.">
        <title>High-quality assembly of Dermatophagoides pteronyssinus genome and transcriptome reveals a wide range of novel allergens.</title>
        <authorList>
            <person name="Liu X.Y."/>
            <person name="Yang K.Y."/>
            <person name="Wang M.Q."/>
            <person name="Kwok J.S."/>
            <person name="Zeng X."/>
            <person name="Yang Z."/>
            <person name="Xiao X.J."/>
            <person name="Lau C.P."/>
            <person name="Li Y."/>
            <person name="Huang Z.M."/>
            <person name="Ba J.G."/>
            <person name="Yim A.K."/>
            <person name="Ouyang C.Y."/>
            <person name="Ngai S.M."/>
            <person name="Chan T.F."/>
            <person name="Leung E.L."/>
            <person name="Liu L."/>
            <person name="Liu Z.G."/>
            <person name="Tsui S.K."/>
        </authorList>
    </citation>
    <scope>NUCLEOTIDE SEQUENCE [LARGE SCALE GENOMIC DNA]</scope>
    <source>
        <strain evidence="2">Derp</strain>
    </source>
</reference>
<keyword evidence="1" id="KW-0812">Transmembrane</keyword>
<feature type="transmembrane region" description="Helical" evidence="1">
    <location>
        <begin position="49"/>
        <end position="68"/>
    </location>
</feature>
<evidence type="ECO:0000256" key="1">
    <source>
        <dbReference type="SAM" id="Phobius"/>
    </source>
</evidence>
<sequence length="192" mass="23650">MFRSTNFQQQRKFPNQSNFLKINIKQIENYFQQIYLINVGKNKQTIRKIYWKMSILIIWSIRFLYMYLNNDNHSFEWHLIHFNPVKMANIDNKLNLFNASFGCLFVYFIYILYFCNNTRATQLIYRVLIDGDQRFFIREKSLSTLNGQNIVDDDDYQRQKIVRRIRLWLTIYHQAFHFLYYASCKFILNCFF</sequence>
<evidence type="ECO:0008006" key="4">
    <source>
        <dbReference type="Google" id="ProtNLM"/>
    </source>
</evidence>
<proteinExistence type="predicted"/>
<accession>A0ABQ8J6N2</accession>
<feature type="transmembrane region" description="Helical" evidence="1">
    <location>
        <begin position="96"/>
        <end position="116"/>
    </location>
</feature>